<dbReference type="Proteomes" id="UP000298787">
    <property type="component" value="Chromosome 15"/>
</dbReference>
<keyword evidence="7" id="KW-0675">Receptor</keyword>
<dbReference type="PANTHER" id="PTHR12011:SF277">
    <property type="entry name" value="ADHESION G-PROTEIN COUPLED RECEPTOR G4"/>
    <property type="match status" value="1"/>
</dbReference>
<evidence type="ECO:0000256" key="6">
    <source>
        <dbReference type="SAM" id="Phobius"/>
    </source>
</evidence>
<dbReference type="PANTHER" id="PTHR12011">
    <property type="entry name" value="ADHESION G-PROTEIN COUPLED RECEPTOR"/>
    <property type="match status" value="1"/>
</dbReference>
<dbReference type="AlphaFoldDB" id="A0A4U5V5H6"/>
<dbReference type="GO" id="GO:0004930">
    <property type="term" value="F:G protein-coupled receptor activity"/>
    <property type="evidence" value="ECO:0007669"/>
    <property type="project" value="InterPro"/>
</dbReference>
<dbReference type="GO" id="GO:0005886">
    <property type="term" value="C:plasma membrane"/>
    <property type="evidence" value="ECO:0007669"/>
    <property type="project" value="TreeGrafter"/>
</dbReference>
<evidence type="ECO:0000313" key="7">
    <source>
        <dbReference type="EMBL" id="TKS82899.1"/>
    </source>
</evidence>
<feature type="transmembrane region" description="Helical" evidence="6">
    <location>
        <begin position="53"/>
        <end position="72"/>
    </location>
</feature>
<keyword evidence="4 6" id="KW-0472">Membrane</keyword>
<keyword evidence="3 6" id="KW-1133">Transmembrane helix</keyword>
<evidence type="ECO:0000256" key="5">
    <source>
        <dbReference type="SAM" id="MobiDB-lite"/>
    </source>
</evidence>
<reference evidence="7 8" key="1">
    <citation type="submission" date="2019-01" db="EMBL/GenBank/DDBJ databases">
        <title>Genome Assembly of Collichthys lucidus.</title>
        <authorList>
            <person name="Cai M."/>
            <person name="Xiao S."/>
        </authorList>
    </citation>
    <scope>NUCLEOTIDE SEQUENCE [LARGE SCALE GENOMIC DNA]</scope>
    <source>
        <strain evidence="7">JT15FE1705JMU</strain>
        <tissue evidence="7">Muscle</tissue>
    </source>
</reference>
<evidence type="ECO:0000313" key="8">
    <source>
        <dbReference type="Proteomes" id="UP000298787"/>
    </source>
</evidence>
<evidence type="ECO:0000256" key="2">
    <source>
        <dbReference type="ARBA" id="ARBA00022692"/>
    </source>
</evidence>
<dbReference type="Pfam" id="PF00002">
    <property type="entry name" value="7tm_2"/>
    <property type="match status" value="1"/>
</dbReference>
<organism evidence="7 8">
    <name type="scientific">Collichthys lucidus</name>
    <name type="common">Big head croaker</name>
    <name type="synonym">Sciaena lucida</name>
    <dbReference type="NCBI Taxonomy" id="240159"/>
    <lineage>
        <taxon>Eukaryota</taxon>
        <taxon>Metazoa</taxon>
        <taxon>Chordata</taxon>
        <taxon>Craniata</taxon>
        <taxon>Vertebrata</taxon>
        <taxon>Euteleostomi</taxon>
        <taxon>Actinopterygii</taxon>
        <taxon>Neopterygii</taxon>
        <taxon>Teleostei</taxon>
        <taxon>Neoteleostei</taxon>
        <taxon>Acanthomorphata</taxon>
        <taxon>Eupercaria</taxon>
        <taxon>Sciaenidae</taxon>
        <taxon>Collichthys</taxon>
    </lineage>
</organism>
<keyword evidence="8" id="KW-1185">Reference proteome</keyword>
<proteinExistence type="predicted"/>
<dbReference type="GO" id="GO:0007189">
    <property type="term" value="P:adenylate cyclase-activating G protein-coupled receptor signaling pathway"/>
    <property type="evidence" value="ECO:0007669"/>
    <property type="project" value="TreeGrafter"/>
</dbReference>
<feature type="compositionally biased region" description="Basic and acidic residues" evidence="5">
    <location>
        <begin position="206"/>
        <end position="218"/>
    </location>
</feature>
<evidence type="ECO:0000256" key="4">
    <source>
        <dbReference type="ARBA" id="ARBA00023136"/>
    </source>
</evidence>
<sequence>MKKEGEDEKRMKRRGEEQEENWRGAVVLIQIHHMRVNSPAGTRSGLMHDLKGVASLTLLLGLMWTVGFFTWGPSKIVLLYLFSVLINLQGQVGDDIPVHDVKPEKPKAASKHKKRMAESAAENTNPEEYDDDDDNESGFYYNPVVQSQVPLVDRTIEYVDTEEDSDQERPVLSTDGPVGEERPITNPNEPELQQENVLQDDDDSHNEDIPPVEERQNEIPESPYPDSSEDDA</sequence>
<comment type="subcellular location">
    <subcellularLocation>
        <location evidence="1">Membrane</location>
        <topology evidence="1">Multi-pass membrane protein</topology>
    </subcellularLocation>
</comment>
<gene>
    <name evidence="7" type="ORF">D9C73_017008</name>
</gene>
<evidence type="ECO:0000256" key="1">
    <source>
        <dbReference type="ARBA" id="ARBA00004141"/>
    </source>
</evidence>
<feature type="compositionally biased region" description="Polar residues" evidence="5">
    <location>
        <begin position="185"/>
        <end position="197"/>
    </location>
</feature>
<accession>A0A4U5V5H6</accession>
<dbReference type="InterPro" id="IPR000832">
    <property type="entry name" value="GPCR_2_secretin-like"/>
</dbReference>
<feature type="compositionally biased region" description="Acidic residues" evidence="5">
    <location>
        <begin position="125"/>
        <end position="136"/>
    </location>
</feature>
<name>A0A4U5V5H6_COLLU</name>
<protein>
    <submittedName>
        <fullName evidence="7">Adhesion G-protein coupled receptor G4</fullName>
    </submittedName>
</protein>
<evidence type="ECO:0000256" key="3">
    <source>
        <dbReference type="ARBA" id="ARBA00022989"/>
    </source>
</evidence>
<dbReference type="Gene3D" id="1.20.1070.10">
    <property type="entry name" value="Rhodopsin 7-helix transmembrane proteins"/>
    <property type="match status" value="1"/>
</dbReference>
<keyword evidence="2 6" id="KW-0812">Transmembrane</keyword>
<feature type="region of interest" description="Disordered" evidence="5">
    <location>
        <begin position="99"/>
        <end position="144"/>
    </location>
</feature>
<feature type="region of interest" description="Disordered" evidence="5">
    <location>
        <begin position="160"/>
        <end position="232"/>
    </location>
</feature>
<dbReference type="EMBL" id="CM014092">
    <property type="protein sequence ID" value="TKS82899.1"/>
    <property type="molecule type" value="Genomic_DNA"/>
</dbReference>